<dbReference type="FunCoup" id="A0A3B1JR84">
    <property type="interactions" value="330"/>
</dbReference>
<dbReference type="Pfam" id="PF08205">
    <property type="entry name" value="C2-set_2"/>
    <property type="match status" value="1"/>
</dbReference>
<reference evidence="16" key="4">
    <citation type="submission" date="2025-09" db="UniProtKB">
        <authorList>
            <consortium name="Ensembl"/>
        </authorList>
    </citation>
    <scope>IDENTIFICATION</scope>
</reference>
<feature type="region of interest" description="Disordered" evidence="12">
    <location>
        <begin position="485"/>
        <end position="509"/>
    </location>
</feature>
<keyword evidence="3 13" id="KW-0812">Transmembrane</keyword>
<feature type="domain" description="Ig-like" evidence="15">
    <location>
        <begin position="139"/>
        <end position="226"/>
    </location>
</feature>
<dbReference type="InterPro" id="IPR007110">
    <property type="entry name" value="Ig-like_dom"/>
</dbReference>
<proteinExistence type="inferred from homology"/>
<dbReference type="PANTHER" id="PTHR23277:SF11">
    <property type="entry name" value="NECTIN-4"/>
    <property type="match status" value="1"/>
</dbReference>
<keyword evidence="7 13" id="KW-1133">Transmembrane helix</keyword>
<dbReference type="GO" id="GO:0007157">
    <property type="term" value="P:heterophilic cell-cell adhesion via plasma membrane cell adhesion molecules"/>
    <property type="evidence" value="ECO:0007669"/>
    <property type="project" value="TreeGrafter"/>
</dbReference>
<keyword evidence="8 13" id="KW-0472">Membrane</keyword>
<keyword evidence="10" id="KW-0325">Glycoprotein</keyword>
<evidence type="ECO:0000256" key="2">
    <source>
        <dbReference type="ARBA" id="ARBA00007810"/>
    </source>
</evidence>
<evidence type="ECO:0000259" key="15">
    <source>
        <dbReference type="PROSITE" id="PS50835"/>
    </source>
</evidence>
<evidence type="ECO:0000256" key="11">
    <source>
        <dbReference type="SAM" id="Coils"/>
    </source>
</evidence>
<evidence type="ECO:0000256" key="9">
    <source>
        <dbReference type="ARBA" id="ARBA00023157"/>
    </source>
</evidence>
<feature type="domain" description="Ig-like" evidence="15">
    <location>
        <begin position="231"/>
        <end position="316"/>
    </location>
</feature>
<dbReference type="PROSITE" id="PS50835">
    <property type="entry name" value="IG_LIKE"/>
    <property type="match status" value="3"/>
</dbReference>
<dbReference type="InterPro" id="IPR051427">
    <property type="entry name" value="Nectin/Nectin-like"/>
</dbReference>
<keyword evidence="17" id="KW-1185">Reference proteome</keyword>
<dbReference type="GO" id="GO:0016020">
    <property type="term" value="C:membrane"/>
    <property type="evidence" value="ECO:0007669"/>
    <property type="project" value="UniProtKB-SubCell"/>
</dbReference>
<evidence type="ECO:0000256" key="5">
    <source>
        <dbReference type="ARBA" id="ARBA00022737"/>
    </source>
</evidence>
<dbReference type="GeneTree" id="ENSGT00940000157535"/>
<keyword evidence="9" id="KW-1015">Disulfide bond</keyword>
<dbReference type="Gene3D" id="1.20.5.900">
    <property type="entry name" value="transmembrane domain of human cd4"/>
    <property type="match status" value="1"/>
</dbReference>
<dbReference type="Pfam" id="PF07686">
    <property type="entry name" value="V-set"/>
    <property type="match status" value="1"/>
</dbReference>
<evidence type="ECO:0000256" key="14">
    <source>
        <dbReference type="SAM" id="SignalP"/>
    </source>
</evidence>
<keyword evidence="6" id="KW-0130">Cell adhesion</keyword>
<accession>A0A3B1JR84</accession>
<dbReference type="Gene3D" id="2.60.40.10">
    <property type="entry name" value="Immunoglobulins"/>
    <property type="match status" value="3"/>
</dbReference>
<dbReference type="InterPro" id="IPR013162">
    <property type="entry name" value="CD80_C2-set"/>
</dbReference>
<evidence type="ECO:0000256" key="12">
    <source>
        <dbReference type="SAM" id="MobiDB-lite"/>
    </source>
</evidence>
<dbReference type="InterPro" id="IPR003599">
    <property type="entry name" value="Ig_sub"/>
</dbReference>
<evidence type="ECO:0000256" key="13">
    <source>
        <dbReference type="SAM" id="Phobius"/>
    </source>
</evidence>
<feature type="signal peptide" evidence="14">
    <location>
        <begin position="1"/>
        <end position="22"/>
    </location>
</feature>
<organism evidence="16 17">
    <name type="scientific">Astyanax mexicanus</name>
    <name type="common">Blind cave fish</name>
    <name type="synonym">Astyanax fasciatus mexicanus</name>
    <dbReference type="NCBI Taxonomy" id="7994"/>
    <lineage>
        <taxon>Eukaryota</taxon>
        <taxon>Metazoa</taxon>
        <taxon>Chordata</taxon>
        <taxon>Craniata</taxon>
        <taxon>Vertebrata</taxon>
        <taxon>Euteleostomi</taxon>
        <taxon>Actinopterygii</taxon>
        <taxon>Neopterygii</taxon>
        <taxon>Teleostei</taxon>
        <taxon>Ostariophysi</taxon>
        <taxon>Characiformes</taxon>
        <taxon>Characoidei</taxon>
        <taxon>Acestrorhamphidae</taxon>
        <taxon>Acestrorhamphinae</taxon>
        <taxon>Astyanax</taxon>
    </lineage>
</organism>
<dbReference type="InParanoid" id="A0A3B1JR84"/>
<dbReference type="GO" id="GO:0005912">
    <property type="term" value="C:adherens junction"/>
    <property type="evidence" value="ECO:0007669"/>
    <property type="project" value="TreeGrafter"/>
</dbReference>
<dbReference type="SMART" id="SM00409">
    <property type="entry name" value="IG"/>
    <property type="match status" value="2"/>
</dbReference>
<dbReference type="InterPro" id="IPR003598">
    <property type="entry name" value="Ig_sub2"/>
</dbReference>
<keyword evidence="4 14" id="KW-0732">Signal</keyword>
<evidence type="ECO:0000256" key="10">
    <source>
        <dbReference type="ARBA" id="ARBA00023180"/>
    </source>
</evidence>
<reference evidence="17" key="1">
    <citation type="submission" date="2013-03" db="EMBL/GenBank/DDBJ databases">
        <authorList>
            <person name="Jeffery W."/>
            <person name="Warren W."/>
            <person name="Wilson R.K."/>
        </authorList>
    </citation>
    <scope>NUCLEOTIDE SEQUENCE</scope>
    <source>
        <strain evidence="17">female</strain>
    </source>
</reference>
<dbReference type="InterPro" id="IPR013783">
    <property type="entry name" value="Ig-like_fold"/>
</dbReference>
<protein>
    <submittedName>
        <fullName evidence="16">Nectin cell adhesion molecule 4b</fullName>
    </submittedName>
</protein>
<dbReference type="InterPro" id="IPR036179">
    <property type="entry name" value="Ig-like_dom_sf"/>
</dbReference>
<dbReference type="PANTHER" id="PTHR23277">
    <property type="entry name" value="NECTIN-RELATED"/>
    <property type="match status" value="1"/>
</dbReference>
<evidence type="ECO:0000256" key="8">
    <source>
        <dbReference type="ARBA" id="ARBA00023136"/>
    </source>
</evidence>
<keyword evidence="11" id="KW-0175">Coiled coil</keyword>
<comment type="similarity">
    <text evidence="2">Belongs to the nectin family.</text>
</comment>
<dbReference type="Ensembl" id="ENSAMXT00000035279.1">
    <property type="protein sequence ID" value="ENSAMXP00000044256.1"/>
    <property type="gene ID" value="ENSAMXG00000042743.1"/>
</dbReference>
<name>A0A3B1JR84_ASTMX</name>
<feature type="compositionally biased region" description="Polar residues" evidence="12">
    <location>
        <begin position="485"/>
        <end position="501"/>
    </location>
</feature>
<evidence type="ECO:0000256" key="3">
    <source>
        <dbReference type="ARBA" id="ARBA00022692"/>
    </source>
</evidence>
<dbReference type="SUPFAM" id="SSF48726">
    <property type="entry name" value="Immunoglobulin"/>
    <property type="match status" value="3"/>
</dbReference>
<dbReference type="InterPro" id="IPR013106">
    <property type="entry name" value="Ig_V-set"/>
</dbReference>
<sequence length="570" mass="63865">MDARLAWVCLLMAVIITAGVCSESVKPIETLRAFADEQTRLPCVFNVQDMQNVVQVTWSREQSDGVKEPIITQHMTEGLQEFPGFNGQVRFESLDPFKDSTLVILNTKESDQATYTCHISTFPTGNFEKKIRLSVWRMPIAMLEPIILEEGQSYRVAASCRAVGLPLPQLSWDTDLPGQSQNKSSDDVVTSFFYLHPLRSLNGRRLDCLVWHPALKQPQRHSNTLVVHYPPDPVVVGYDQSWSVSRKGVELRCESGGNPQPQNFTWTRKGSGLPEGVTVEGNRLVFTRPLNKTDEGVYECVARNRMGAVRAEVNVEIPVASEAARLEASFNNLLFIIVGGAAGGLVLLMVLIILLVNRHHRRKNRKLKRELSERNDEINNLSRQASMRRLNSVSTDPRIQTEECALIRLDSALKNSFLSLEGNSTVCDQRDRPRDGEYDSLGRPAIYPAFRSERGSGRRKETDVERAERRRRVESFVTNSTVVMDSDSLHGNQSPLPSLSITAGPPREAGIDKEGWGKREGVTEGEEDDCTANSYQLSEALSNHFHYSNGCLRPKPHPNAIILHPRGQII</sequence>
<evidence type="ECO:0000256" key="7">
    <source>
        <dbReference type="ARBA" id="ARBA00022989"/>
    </source>
</evidence>
<feature type="transmembrane region" description="Helical" evidence="13">
    <location>
        <begin position="333"/>
        <end position="356"/>
    </location>
</feature>
<dbReference type="SMART" id="SM00408">
    <property type="entry name" value="IGc2"/>
    <property type="match status" value="2"/>
</dbReference>
<dbReference type="AlphaFoldDB" id="A0A3B1JR84"/>
<evidence type="ECO:0000313" key="17">
    <source>
        <dbReference type="Proteomes" id="UP000018467"/>
    </source>
</evidence>
<dbReference type="Proteomes" id="UP000018467">
    <property type="component" value="Unassembled WGS sequence"/>
</dbReference>
<feature type="chain" id="PRO_5017448439" evidence="14">
    <location>
        <begin position="23"/>
        <end position="570"/>
    </location>
</feature>
<evidence type="ECO:0000256" key="1">
    <source>
        <dbReference type="ARBA" id="ARBA00004167"/>
    </source>
</evidence>
<evidence type="ECO:0000256" key="4">
    <source>
        <dbReference type="ARBA" id="ARBA00022729"/>
    </source>
</evidence>
<dbReference type="Pfam" id="PF13927">
    <property type="entry name" value="Ig_3"/>
    <property type="match status" value="1"/>
</dbReference>
<feature type="coiled-coil region" evidence="11">
    <location>
        <begin position="357"/>
        <end position="384"/>
    </location>
</feature>
<feature type="domain" description="Ig-like" evidence="15">
    <location>
        <begin position="37"/>
        <end position="134"/>
    </location>
</feature>
<dbReference type="STRING" id="7994.ENSAMXP00000044256"/>
<comment type="subcellular location">
    <subcellularLocation>
        <location evidence="1">Membrane</location>
        <topology evidence="1">Single-pass membrane protein</topology>
    </subcellularLocation>
</comment>
<evidence type="ECO:0000256" key="6">
    <source>
        <dbReference type="ARBA" id="ARBA00022889"/>
    </source>
</evidence>
<reference evidence="16" key="3">
    <citation type="submission" date="2025-08" db="UniProtKB">
        <authorList>
            <consortium name="Ensembl"/>
        </authorList>
    </citation>
    <scope>IDENTIFICATION</scope>
</reference>
<dbReference type="GO" id="GO:0007156">
    <property type="term" value="P:homophilic cell adhesion via plasma membrane adhesion molecules"/>
    <property type="evidence" value="ECO:0007669"/>
    <property type="project" value="TreeGrafter"/>
</dbReference>
<reference evidence="17" key="2">
    <citation type="journal article" date="2014" name="Nat. Commun.">
        <title>The cavefish genome reveals candidate genes for eye loss.</title>
        <authorList>
            <person name="McGaugh S.E."/>
            <person name="Gross J.B."/>
            <person name="Aken B."/>
            <person name="Blin M."/>
            <person name="Borowsky R."/>
            <person name="Chalopin D."/>
            <person name="Hinaux H."/>
            <person name="Jeffery W.R."/>
            <person name="Keene A."/>
            <person name="Ma L."/>
            <person name="Minx P."/>
            <person name="Murphy D."/>
            <person name="O'Quin K.E."/>
            <person name="Retaux S."/>
            <person name="Rohner N."/>
            <person name="Searle S.M."/>
            <person name="Stahl B.A."/>
            <person name="Tabin C."/>
            <person name="Volff J.N."/>
            <person name="Yoshizawa M."/>
            <person name="Warren W.C."/>
        </authorList>
    </citation>
    <scope>NUCLEOTIDE SEQUENCE [LARGE SCALE GENOMIC DNA]</scope>
    <source>
        <strain evidence="17">female</strain>
    </source>
</reference>
<dbReference type="Bgee" id="ENSAMXG00000042743">
    <property type="expression patterns" value="Expressed in pharyngeal gill and 8 other cell types or tissues"/>
</dbReference>
<keyword evidence="5" id="KW-0677">Repeat</keyword>
<evidence type="ECO:0000313" key="16">
    <source>
        <dbReference type="Ensembl" id="ENSAMXP00000044256.1"/>
    </source>
</evidence>